<reference evidence="2" key="1">
    <citation type="submission" date="2016-11" db="EMBL/GenBank/DDBJ databases">
        <authorList>
            <person name="Varghese N."/>
            <person name="Submissions S."/>
        </authorList>
    </citation>
    <scope>NUCLEOTIDE SEQUENCE [LARGE SCALE GENOMIC DNA]</scope>
    <source>
        <strain evidence="2">DSM 17539</strain>
    </source>
</reference>
<name>A0A1M4XWU7_9FLAO</name>
<gene>
    <name evidence="1" type="ORF">SAMN03080594_102228</name>
</gene>
<sequence>MSHLCQNFNWLAIILLVIQKKVPARAFLCRVLKLTNCSTDLKLEKLNQIVFIGSLLLDSNHRMSLLDFPVQSMHVMPKSADLHFYEIF</sequence>
<organism evidence="1 2">
    <name type="scientific">Arenibacter palladensis</name>
    <dbReference type="NCBI Taxonomy" id="237373"/>
    <lineage>
        <taxon>Bacteria</taxon>
        <taxon>Pseudomonadati</taxon>
        <taxon>Bacteroidota</taxon>
        <taxon>Flavobacteriia</taxon>
        <taxon>Flavobacteriales</taxon>
        <taxon>Flavobacteriaceae</taxon>
        <taxon>Arenibacter</taxon>
    </lineage>
</organism>
<keyword evidence="2" id="KW-1185">Reference proteome</keyword>
<proteinExistence type="predicted"/>
<accession>A0A1M4XWU7</accession>
<evidence type="ECO:0000313" key="2">
    <source>
        <dbReference type="Proteomes" id="UP000184406"/>
    </source>
</evidence>
<dbReference type="Proteomes" id="UP000184406">
    <property type="component" value="Unassembled WGS sequence"/>
</dbReference>
<dbReference type="EMBL" id="FQUX01000002">
    <property type="protein sequence ID" value="SHE97826.1"/>
    <property type="molecule type" value="Genomic_DNA"/>
</dbReference>
<protein>
    <submittedName>
        <fullName evidence="1">Uncharacterized protein</fullName>
    </submittedName>
</protein>
<dbReference type="AlphaFoldDB" id="A0A1M4XWU7"/>
<evidence type="ECO:0000313" key="1">
    <source>
        <dbReference type="EMBL" id="SHE97826.1"/>
    </source>
</evidence>